<evidence type="ECO:0000259" key="2">
    <source>
        <dbReference type="PROSITE" id="PS50125"/>
    </source>
</evidence>
<dbReference type="PANTHER" id="PTHR47455:SF1">
    <property type="entry name" value="GUANYLATE CYCLASE DOMAIN-CONTAINING PROTEIN"/>
    <property type="match status" value="1"/>
</dbReference>
<dbReference type="Gene3D" id="3.30.70.1230">
    <property type="entry name" value="Nucleotide cyclase"/>
    <property type="match status" value="2"/>
</dbReference>
<dbReference type="InterPro" id="IPR001054">
    <property type="entry name" value="A/G_cyclase"/>
</dbReference>
<name>A0ABN9QXQ5_9DINO</name>
<feature type="non-terminal residue" evidence="3">
    <location>
        <position position="1"/>
    </location>
</feature>
<feature type="domain" description="Guanylate cyclase" evidence="2">
    <location>
        <begin position="76"/>
        <end position="253"/>
    </location>
</feature>
<protein>
    <recommendedName>
        <fullName evidence="2">Guanylate cyclase domain-containing protein</fullName>
    </recommendedName>
</protein>
<reference evidence="3" key="1">
    <citation type="submission" date="2023-10" db="EMBL/GenBank/DDBJ databases">
        <authorList>
            <person name="Chen Y."/>
            <person name="Shah S."/>
            <person name="Dougan E. K."/>
            <person name="Thang M."/>
            <person name="Chan C."/>
        </authorList>
    </citation>
    <scope>NUCLEOTIDE SEQUENCE [LARGE SCALE GENOMIC DNA]</scope>
</reference>
<dbReference type="PROSITE" id="PS50125">
    <property type="entry name" value="GUANYLATE_CYCLASE_2"/>
    <property type="match status" value="2"/>
</dbReference>
<feature type="region of interest" description="Disordered" evidence="1">
    <location>
        <begin position="309"/>
        <end position="338"/>
    </location>
</feature>
<dbReference type="EMBL" id="CAUYUJ010004841">
    <property type="protein sequence ID" value="CAK0811161.1"/>
    <property type="molecule type" value="Genomic_DNA"/>
</dbReference>
<dbReference type="PANTHER" id="PTHR47455">
    <property type="entry name" value="ADENYLYL CYCLASE BETA"/>
    <property type="match status" value="1"/>
</dbReference>
<accession>A0ABN9QXQ5</accession>
<feature type="region of interest" description="Disordered" evidence="1">
    <location>
        <begin position="136"/>
        <end position="177"/>
    </location>
</feature>
<comment type="caution">
    <text evidence="3">The sequence shown here is derived from an EMBL/GenBank/DDBJ whole genome shotgun (WGS) entry which is preliminary data.</text>
</comment>
<keyword evidence="4" id="KW-1185">Reference proteome</keyword>
<feature type="region of interest" description="Disordered" evidence="1">
    <location>
        <begin position="697"/>
        <end position="738"/>
    </location>
</feature>
<organism evidence="3 4">
    <name type="scientific">Prorocentrum cordatum</name>
    <dbReference type="NCBI Taxonomy" id="2364126"/>
    <lineage>
        <taxon>Eukaryota</taxon>
        <taxon>Sar</taxon>
        <taxon>Alveolata</taxon>
        <taxon>Dinophyceae</taxon>
        <taxon>Prorocentrales</taxon>
        <taxon>Prorocentraceae</taxon>
        <taxon>Prorocentrum</taxon>
    </lineage>
</organism>
<gene>
    <name evidence="3" type="ORF">PCOR1329_LOCUS15880</name>
</gene>
<feature type="non-terminal residue" evidence="3">
    <location>
        <position position="839"/>
    </location>
</feature>
<feature type="compositionally biased region" description="Polar residues" evidence="1">
    <location>
        <begin position="698"/>
        <end position="711"/>
    </location>
</feature>
<dbReference type="SMART" id="SM00044">
    <property type="entry name" value="CYCc"/>
    <property type="match status" value="1"/>
</dbReference>
<proteinExistence type="predicted"/>
<evidence type="ECO:0000313" key="4">
    <source>
        <dbReference type="Proteomes" id="UP001189429"/>
    </source>
</evidence>
<dbReference type="Proteomes" id="UP001189429">
    <property type="component" value="Unassembled WGS sequence"/>
</dbReference>
<dbReference type="CDD" id="cd07302">
    <property type="entry name" value="CHD"/>
    <property type="match status" value="2"/>
</dbReference>
<dbReference type="SUPFAM" id="SSF55073">
    <property type="entry name" value="Nucleotide cyclase"/>
    <property type="match status" value="2"/>
</dbReference>
<dbReference type="InterPro" id="IPR029787">
    <property type="entry name" value="Nucleotide_cyclase"/>
</dbReference>
<evidence type="ECO:0000313" key="3">
    <source>
        <dbReference type="EMBL" id="CAK0811161.1"/>
    </source>
</evidence>
<dbReference type="Pfam" id="PF00211">
    <property type="entry name" value="Guanylate_cyc"/>
    <property type="match status" value="1"/>
</dbReference>
<feature type="domain" description="Guanylate cyclase" evidence="2">
    <location>
        <begin position="394"/>
        <end position="524"/>
    </location>
</feature>
<evidence type="ECO:0000256" key="1">
    <source>
        <dbReference type="SAM" id="MobiDB-lite"/>
    </source>
</evidence>
<sequence>KEMQDDEAKTLQRLMQGGRRRSRATPAYGSALASFLPNVVRRCIRHGLINMAQRQAVLESAKTSRYNPVLTRFPAAVVFADASGFTKLTESLARQPHGAELIGETLNGFFQPLIQIIHKHRGDVVKFSGDALTIVWPSEDPSPDPGPARDSRRGSGASCGSVLPGHEGAELDPDGAPARRARAAEAVAAAARCCLEIQQRIPSFNSTPLRDCSLTMHIGVGFGELALLQLGGMLGRWEFCVAGPALEQVGEAEALAASGETVLSPEARALASSAFRLEDVAAERCQRRNSGAPPPAPCGVRGAGFGRLLEPAPGSPTARPAPELAPESDAEAGARSGSFGEGAGAGIDWWGIEGVAGLDVRLLRRCIPSAVLTRLASSSVADAISFPEEMRRVSILFISLGNLDPHAYSGDGPWLSGARQTQLLMRLMQRSVYALEGSVNKFLVDDKGAVLLVVFGLPPLSHIEDDPIRAVLCAMRIRDTLRDEGLECRLGVATGQAWCGVVGSAQCREYTVLGDTVNLAARLMGKAQGGGVLVDAETQSVASRVGKFWDDGEVRMKGKQHPTRVYQFLGVRQGLSGLGRREPSARLRAWEAWPAHARLKDALAAHARRSGVIFIRGLGGVGKVELVEEVRAWAASAGRTALEGQNMDPSGIVAMGRLCLQEAFQELMRLASKSDCWRSQAWQLLLASLGEEAGGASCSNAGSVANGSQDSPRPRSRTGSLAGRRTSDPPPSYRRGPPTQAELHWIVIAMLRKSVGLEEAALLEPWAPLLSTVVTQLAFPARLVEALQERDEQNSRHQRFAEICAAVLDAFSSSAAAKDGTVVLLHFKRPSRAKERDSP</sequence>